<gene>
    <name evidence="10" type="ORF">A2042_04165</name>
</gene>
<dbReference type="InterPro" id="IPR038731">
    <property type="entry name" value="RgtA/B/C-like"/>
</dbReference>
<keyword evidence="5 8" id="KW-0812">Transmembrane</keyword>
<keyword evidence="7 8" id="KW-0472">Membrane</keyword>
<feature type="transmembrane region" description="Helical" evidence="8">
    <location>
        <begin position="177"/>
        <end position="195"/>
    </location>
</feature>
<feature type="domain" description="Glycosyltransferase RgtA/B/C/D-like" evidence="9">
    <location>
        <begin position="68"/>
        <end position="230"/>
    </location>
</feature>
<feature type="transmembrane region" description="Helical" evidence="8">
    <location>
        <begin position="215"/>
        <end position="233"/>
    </location>
</feature>
<feature type="transmembrane region" description="Helical" evidence="8">
    <location>
        <begin position="14"/>
        <end position="33"/>
    </location>
</feature>
<dbReference type="GO" id="GO:0016763">
    <property type="term" value="F:pentosyltransferase activity"/>
    <property type="evidence" value="ECO:0007669"/>
    <property type="project" value="TreeGrafter"/>
</dbReference>
<evidence type="ECO:0000256" key="3">
    <source>
        <dbReference type="ARBA" id="ARBA00022676"/>
    </source>
</evidence>
<dbReference type="GO" id="GO:0005886">
    <property type="term" value="C:plasma membrane"/>
    <property type="evidence" value="ECO:0007669"/>
    <property type="project" value="UniProtKB-SubCell"/>
</dbReference>
<accession>A0A1F7RNZ2</accession>
<keyword evidence="6 8" id="KW-1133">Transmembrane helix</keyword>
<comment type="subcellular location">
    <subcellularLocation>
        <location evidence="1">Cell membrane</location>
        <topology evidence="1">Multi-pass membrane protein</topology>
    </subcellularLocation>
</comment>
<evidence type="ECO:0000256" key="4">
    <source>
        <dbReference type="ARBA" id="ARBA00022679"/>
    </source>
</evidence>
<feature type="transmembrane region" description="Helical" evidence="8">
    <location>
        <begin position="326"/>
        <end position="342"/>
    </location>
</feature>
<evidence type="ECO:0000313" key="10">
    <source>
        <dbReference type="EMBL" id="OGL42714.1"/>
    </source>
</evidence>
<organism evidence="10 11">
    <name type="scientific">Candidatus Schekmanbacteria bacterium GWA2_38_11</name>
    <dbReference type="NCBI Taxonomy" id="1817876"/>
    <lineage>
        <taxon>Bacteria</taxon>
        <taxon>Candidatus Schekmaniibacteriota</taxon>
    </lineage>
</organism>
<evidence type="ECO:0000259" key="9">
    <source>
        <dbReference type="Pfam" id="PF13231"/>
    </source>
</evidence>
<feature type="transmembrane region" description="Helical" evidence="8">
    <location>
        <begin position="354"/>
        <end position="375"/>
    </location>
</feature>
<evidence type="ECO:0000256" key="7">
    <source>
        <dbReference type="ARBA" id="ARBA00023136"/>
    </source>
</evidence>
<dbReference type="AlphaFoldDB" id="A0A1F7RNZ2"/>
<evidence type="ECO:0000256" key="6">
    <source>
        <dbReference type="ARBA" id="ARBA00022989"/>
    </source>
</evidence>
<dbReference type="Pfam" id="PF13231">
    <property type="entry name" value="PMT_2"/>
    <property type="match status" value="1"/>
</dbReference>
<comment type="caution">
    <text evidence="10">The sequence shown here is derived from an EMBL/GenBank/DDBJ whole genome shotgun (WGS) entry which is preliminary data.</text>
</comment>
<dbReference type="PANTHER" id="PTHR33908">
    <property type="entry name" value="MANNOSYLTRANSFERASE YKCB-RELATED"/>
    <property type="match status" value="1"/>
</dbReference>
<feature type="transmembrane region" description="Helical" evidence="8">
    <location>
        <begin position="266"/>
        <end position="287"/>
    </location>
</feature>
<sequence length="660" mass="76261">MREELANTFKAEKLNLLLLGIIIIFAAFLRVFMLGSKGFWVDEIQSTAFSQNDISTMLRYISQTEFSPPLNYLVLHFVSLLGKTEFIFRLPFAFSGILTVFVAYKFGSLLFTKKEGLITAFLLAISPFHIIYSRDARMYSLFTLFSLLSYLFFYIAVKKNKWSHWLFYSLSTSLSLYTHYFTLFLILSQIAAIFTFKNFFSSEDLNFKNIFNSRIFHFLLSLCLIVLLFVPWAPYFIRQLTISQIFIPSASLGNIILWVLDETFRWLGAGSGTGLFFFLLLFAFGIFTSIRKFNEQTFFLLLVFFLSLLSSIVLVITVKWLFQPRYILFILPFYLILVARGISETANLLNRLRVNKTPAFSLMLAVIFLVSSGQIKNIFVLEKENWKAAAEYLSKNMVHNDLLIVKPSWVYWCLDHYKDLLNLKELSNQNTGVWFVRPYDAGPTEELKGIIKTPFVLKKSFPGWNTINVWFSPSRIKKLPLPDLPQGEIKKTNDKNDSASFPEWYWSTASGNLPLIQMNKNFSGSKYSFTLTTTDPFLQNFILLSPQLILSSQPDSIQRESLQNLFFYGRIRASDPNIFPGIDINFYDLSNNFISCTNLFTDVHMTGDLTYWGWISKPIKVPSGSSFIKIAFKIPSINKKSGWVEFDDLKLYELDSNHLN</sequence>
<proteinExistence type="predicted"/>
<reference evidence="10 11" key="1">
    <citation type="journal article" date="2016" name="Nat. Commun.">
        <title>Thousands of microbial genomes shed light on interconnected biogeochemical processes in an aquifer system.</title>
        <authorList>
            <person name="Anantharaman K."/>
            <person name="Brown C.T."/>
            <person name="Hug L.A."/>
            <person name="Sharon I."/>
            <person name="Castelle C.J."/>
            <person name="Probst A.J."/>
            <person name="Thomas B.C."/>
            <person name="Singh A."/>
            <person name="Wilkins M.J."/>
            <person name="Karaoz U."/>
            <person name="Brodie E.L."/>
            <person name="Williams K.H."/>
            <person name="Hubbard S.S."/>
            <person name="Banfield J.F."/>
        </authorList>
    </citation>
    <scope>NUCLEOTIDE SEQUENCE [LARGE SCALE GENOMIC DNA]</scope>
</reference>
<name>A0A1F7RNZ2_9BACT</name>
<evidence type="ECO:0000313" key="11">
    <source>
        <dbReference type="Proteomes" id="UP000178526"/>
    </source>
</evidence>
<dbReference type="PANTHER" id="PTHR33908:SF11">
    <property type="entry name" value="MEMBRANE PROTEIN"/>
    <property type="match status" value="1"/>
</dbReference>
<keyword evidence="4" id="KW-0808">Transferase</keyword>
<dbReference type="Proteomes" id="UP000178526">
    <property type="component" value="Unassembled WGS sequence"/>
</dbReference>
<evidence type="ECO:0000256" key="2">
    <source>
        <dbReference type="ARBA" id="ARBA00022475"/>
    </source>
</evidence>
<dbReference type="GO" id="GO:0009103">
    <property type="term" value="P:lipopolysaccharide biosynthetic process"/>
    <property type="evidence" value="ECO:0007669"/>
    <property type="project" value="UniProtKB-ARBA"/>
</dbReference>
<protein>
    <recommendedName>
        <fullName evidence="9">Glycosyltransferase RgtA/B/C/D-like domain-containing protein</fullName>
    </recommendedName>
</protein>
<feature type="transmembrane region" description="Helical" evidence="8">
    <location>
        <begin position="86"/>
        <end position="104"/>
    </location>
</feature>
<keyword evidence="2" id="KW-1003">Cell membrane</keyword>
<dbReference type="EMBL" id="MGDB01000030">
    <property type="protein sequence ID" value="OGL42714.1"/>
    <property type="molecule type" value="Genomic_DNA"/>
</dbReference>
<evidence type="ECO:0000256" key="1">
    <source>
        <dbReference type="ARBA" id="ARBA00004651"/>
    </source>
</evidence>
<keyword evidence="3" id="KW-0328">Glycosyltransferase</keyword>
<feature type="transmembrane region" description="Helical" evidence="8">
    <location>
        <begin position="138"/>
        <end position="157"/>
    </location>
</feature>
<feature type="transmembrane region" description="Helical" evidence="8">
    <location>
        <begin position="240"/>
        <end position="260"/>
    </location>
</feature>
<dbReference type="InterPro" id="IPR050297">
    <property type="entry name" value="LipidA_mod_glycosyltrf_83"/>
</dbReference>
<feature type="transmembrane region" description="Helical" evidence="8">
    <location>
        <begin position="299"/>
        <end position="320"/>
    </location>
</feature>
<evidence type="ECO:0000256" key="8">
    <source>
        <dbReference type="SAM" id="Phobius"/>
    </source>
</evidence>
<evidence type="ECO:0000256" key="5">
    <source>
        <dbReference type="ARBA" id="ARBA00022692"/>
    </source>
</evidence>